<evidence type="ECO:0000313" key="3">
    <source>
        <dbReference type="Proteomes" id="UP001152747"/>
    </source>
</evidence>
<keyword evidence="3" id="KW-1185">Reference proteome</keyword>
<keyword evidence="1" id="KW-0812">Transmembrane</keyword>
<accession>A0A9P1IPV5</accession>
<dbReference type="EMBL" id="CANHGI010000004">
    <property type="protein sequence ID" value="CAI5448561.1"/>
    <property type="molecule type" value="Genomic_DNA"/>
</dbReference>
<comment type="caution">
    <text evidence="2">The sequence shown here is derived from an EMBL/GenBank/DDBJ whole genome shotgun (WGS) entry which is preliminary data.</text>
</comment>
<sequence length="92" mass="10529">MSEESPEVLLISFAIITSTIYLSCSMFQLVVTIAYVLKVKKDSKLSFSELTISQYFYETPTKYRKRKVFVAQKGKLIVHGNENVMSNPDPEE</sequence>
<organism evidence="2 3">
    <name type="scientific">Caenorhabditis angaria</name>
    <dbReference type="NCBI Taxonomy" id="860376"/>
    <lineage>
        <taxon>Eukaryota</taxon>
        <taxon>Metazoa</taxon>
        <taxon>Ecdysozoa</taxon>
        <taxon>Nematoda</taxon>
        <taxon>Chromadorea</taxon>
        <taxon>Rhabditida</taxon>
        <taxon>Rhabditina</taxon>
        <taxon>Rhabditomorpha</taxon>
        <taxon>Rhabditoidea</taxon>
        <taxon>Rhabditidae</taxon>
        <taxon>Peloderinae</taxon>
        <taxon>Caenorhabditis</taxon>
    </lineage>
</organism>
<evidence type="ECO:0000313" key="2">
    <source>
        <dbReference type="EMBL" id="CAI5448561.1"/>
    </source>
</evidence>
<gene>
    <name evidence="2" type="ORF">CAMP_LOCUS11198</name>
</gene>
<protein>
    <submittedName>
        <fullName evidence="2">Uncharacterized protein</fullName>
    </submittedName>
</protein>
<dbReference type="Proteomes" id="UP001152747">
    <property type="component" value="Unassembled WGS sequence"/>
</dbReference>
<dbReference type="AlphaFoldDB" id="A0A9P1IPV5"/>
<evidence type="ECO:0000256" key="1">
    <source>
        <dbReference type="SAM" id="Phobius"/>
    </source>
</evidence>
<name>A0A9P1IPV5_9PELO</name>
<proteinExistence type="predicted"/>
<keyword evidence="1" id="KW-0472">Membrane</keyword>
<reference evidence="2" key="1">
    <citation type="submission" date="2022-11" db="EMBL/GenBank/DDBJ databases">
        <authorList>
            <person name="Kikuchi T."/>
        </authorList>
    </citation>
    <scope>NUCLEOTIDE SEQUENCE</scope>
    <source>
        <strain evidence="2">PS1010</strain>
    </source>
</reference>
<feature type="transmembrane region" description="Helical" evidence="1">
    <location>
        <begin position="12"/>
        <end position="37"/>
    </location>
</feature>
<keyword evidence="1" id="KW-1133">Transmembrane helix</keyword>